<dbReference type="InterPro" id="IPR014717">
    <property type="entry name" value="Transl_elong_EF1B/ribsomal_bS6"/>
</dbReference>
<reference evidence="4 5" key="1">
    <citation type="journal article" date="2016" name="Nat. Commun.">
        <title>Thousands of microbial genomes shed light on interconnected biogeochemical processes in an aquifer system.</title>
        <authorList>
            <person name="Anantharaman K."/>
            <person name="Brown C.T."/>
            <person name="Hug L.A."/>
            <person name="Sharon I."/>
            <person name="Castelle C.J."/>
            <person name="Probst A.J."/>
            <person name="Thomas B.C."/>
            <person name="Singh A."/>
            <person name="Wilkins M.J."/>
            <person name="Karaoz U."/>
            <person name="Brodie E.L."/>
            <person name="Williams K.H."/>
            <person name="Hubbard S.S."/>
            <person name="Banfield J.F."/>
        </authorList>
    </citation>
    <scope>NUCLEOTIDE SEQUENCE [LARGE SCALE GENOMIC DNA]</scope>
</reference>
<dbReference type="InterPro" id="IPR020814">
    <property type="entry name" value="Ribosomal_S6_plastid/chlpt"/>
</dbReference>
<keyword evidence="3" id="KW-0699">rRNA-binding</keyword>
<comment type="caution">
    <text evidence="4">The sequence shown here is derived from an EMBL/GenBank/DDBJ whole genome shotgun (WGS) entry which is preliminary data.</text>
</comment>
<dbReference type="GO" id="GO:0005737">
    <property type="term" value="C:cytoplasm"/>
    <property type="evidence" value="ECO:0007669"/>
    <property type="project" value="UniProtKB-ARBA"/>
</dbReference>
<dbReference type="PANTHER" id="PTHR21011">
    <property type="entry name" value="MITOCHONDRIAL 28S RIBOSOMAL PROTEIN S6"/>
    <property type="match status" value="1"/>
</dbReference>
<comment type="similarity">
    <text evidence="1 3">Belongs to the bacterial ribosomal protein bS6 family.</text>
</comment>
<keyword evidence="3" id="KW-0694">RNA-binding</keyword>
<dbReference type="SUPFAM" id="SSF54995">
    <property type="entry name" value="Ribosomal protein S6"/>
    <property type="match status" value="1"/>
</dbReference>
<dbReference type="CDD" id="cd00473">
    <property type="entry name" value="bS6"/>
    <property type="match status" value="1"/>
</dbReference>
<name>A0A1F5MHL2_9BACT</name>
<dbReference type="NCBIfam" id="TIGR00166">
    <property type="entry name" value="S6"/>
    <property type="match status" value="1"/>
</dbReference>
<organism evidence="4 5">
    <name type="scientific">Candidatus Daviesbacteria bacterium RIFCSPLOWO2_02_FULL_36_7</name>
    <dbReference type="NCBI Taxonomy" id="1797792"/>
    <lineage>
        <taxon>Bacteria</taxon>
        <taxon>Candidatus Daviesiibacteriota</taxon>
    </lineage>
</organism>
<dbReference type="Gene3D" id="3.30.70.60">
    <property type="match status" value="1"/>
</dbReference>
<dbReference type="Proteomes" id="UP000178859">
    <property type="component" value="Unassembled WGS sequence"/>
</dbReference>
<protein>
    <recommendedName>
        <fullName evidence="2 3">Small ribosomal subunit protein bS6</fullName>
    </recommendedName>
</protein>
<evidence type="ECO:0000313" key="4">
    <source>
        <dbReference type="EMBL" id="OGE64819.1"/>
    </source>
</evidence>
<dbReference type="PANTHER" id="PTHR21011:SF1">
    <property type="entry name" value="SMALL RIBOSOMAL SUBUNIT PROTEIN BS6M"/>
    <property type="match status" value="1"/>
</dbReference>
<dbReference type="GO" id="GO:0005840">
    <property type="term" value="C:ribosome"/>
    <property type="evidence" value="ECO:0007669"/>
    <property type="project" value="UniProtKB-KW"/>
</dbReference>
<dbReference type="AlphaFoldDB" id="A0A1F5MHL2"/>
<dbReference type="InterPro" id="IPR000529">
    <property type="entry name" value="Ribosomal_bS6"/>
</dbReference>
<keyword evidence="3" id="KW-0687">Ribonucleoprotein</keyword>
<proteinExistence type="inferred from homology"/>
<comment type="function">
    <text evidence="3">Binds together with bS18 to 16S ribosomal RNA.</text>
</comment>
<evidence type="ECO:0000256" key="3">
    <source>
        <dbReference type="HAMAP-Rule" id="MF_00360"/>
    </source>
</evidence>
<dbReference type="GO" id="GO:1990904">
    <property type="term" value="C:ribonucleoprotein complex"/>
    <property type="evidence" value="ECO:0007669"/>
    <property type="project" value="UniProtKB-KW"/>
</dbReference>
<dbReference type="EMBL" id="MFDT01000035">
    <property type="protein sequence ID" value="OGE64819.1"/>
    <property type="molecule type" value="Genomic_DNA"/>
</dbReference>
<evidence type="ECO:0000313" key="5">
    <source>
        <dbReference type="Proteomes" id="UP000178859"/>
    </source>
</evidence>
<dbReference type="GO" id="GO:0006412">
    <property type="term" value="P:translation"/>
    <property type="evidence" value="ECO:0007669"/>
    <property type="project" value="UniProtKB-UniRule"/>
</dbReference>
<keyword evidence="3 4" id="KW-0689">Ribosomal protein</keyword>
<evidence type="ECO:0000256" key="2">
    <source>
        <dbReference type="ARBA" id="ARBA00035294"/>
    </source>
</evidence>
<gene>
    <name evidence="3" type="primary">rpsF</name>
    <name evidence="4" type="ORF">A3I48_02615</name>
</gene>
<accession>A0A1F5MHL2</accession>
<dbReference type="InterPro" id="IPR035980">
    <property type="entry name" value="Ribosomal_bS6_sf"/>
</dbReference>
<dbReference type="HAMAP" id="MF_00360">
    <property type="entry name" value="Ribosomal_bS6"/>
    <property type="match status" value="1"/>
</dbReference>
<evidence type="ECO:0000256" key="1">
    <source>
        <dbReference type="ARBA" id="ARBA00009512"/>
    </source>
</evidence>
<sequence length="89" mass="10540">MNNYNLTLVLKPGLEEKARLELLESLKKKFAKVEKEDLWGQRSLAYPIKKQTLGYYVHFVIEAEPKIAKELDKTLRSEEDILRYLFVRV</sequence>
<dbReference type="GO" id="GO:0003735">
    <property type="term" value="F:structural constituent of ribosome"/>
    <property type="evidence" value="ECO:0007669"/>
    <property type="project" value="InterPro"/>
</dbReference>
<dbReference type="GO" id="GO:0070181">
    <property type="term" value="F:small ribosomal subunit rRNA binding"/>
    <property type="evidence" value="ECO:0007669"/>
    <property type="project" value="TreeGrafter"/>
</dbReference>
<dbReference type="Pfam" id="PF01250">
    <property type="entry name" value="Ribosomal_S6"/>
    <property type="match status" value="1"/>
</dbReference>